<dbReference type="Proteomes" id="UP000001877">
    <property type="component" value="Chromosome"/>
</dbReference>
<gene>
    <name evidence="1" type="ordered locus">BBR47_29310</name>
    <name evidence="2" type="ordered locus">BBR47_53630</name>
</gene>
<dbReference type="EMBL" id="AP008955">
    <property type="protein sequence ID" value="BAH43908.1"/>
    <property type="molecule type" value="Genomic_DNA"/>
</dbReference>
<organism evidence="2 3">
    <name type="scientific">Brevibacillus brevis (strain 47 / JCM 6285 / NBRC 100599)</name>
    <dbReference type="NCBI Taxonomy" id="358681"/>
    <lineage>
        <taxon>Bacteria</taxon>
        <taxon>Bacillati</taxon>
        <taxon>Bacillota</taxon>
        <taxon>Bacilli</taxon>
        <taxon>Bacillales</taxon>
        <taxon>Paenibacillaceae</taxon>
        <taxon>Brevibacillus</taxon>
    </lineage>
</organism>
<dbReference type="AlphaFoldDB" id="C0Z6Z1"/>
<evidence type="ECO:0000313" key="2">
    <source>
        <dbReference type="EMBL" id="BAH46340.1"/>
    </source>
</evidence>
<dbReference type="STRING" id="358681.BBR47_29310"/>
<dbReference type="EMBL" id="AP008955">
    <property type="protein sequence ID" value="BAH46340.1"/>
    <property type="molecule type" value="Genomic_DNA"/>
</dbReference>
<sequence>MSKANEMLKRLQPHQRNSSTFRVIFEADAKQLDKQEAKIIDLQQQLSVDTATWALDYYEKELGLAANKHKQISERRAAIKSKMRSQGKVSLALLQAILDAYTDGQGTVTYDGSLRFIIRKLDGLKLSDIRAAIEETKPAYIGAEFLLSPEAPTIIIKLRNASFQVDYFVCNTFYPNEIVVNAPTLPVFVVPGMPMFTATE</sequence>
<evidence type="ECO:0008006" key="4">
    <source>
        <dbReference type="Google" id="ProtNLM"/>
    </source>
</evidence>
<dbReference type="eggNOG" id="COG3778">
    <property type="taxonomic scope" value="Bacteria"/>
</dbReference>
<evidence type="ECO:0000313" key="1">
    <source>
        <dbReference type="EMBL" id="BAH43908.1"/>
    </source>
</evidence>
<accession>C0Z6Z1</accession>
<dbReference type="Pfam" id="PF10076">
    <property type="entry name" value="Phage_Mu_Gp48"/>
    <property type="match status" value="1"/>
</dbReference>
<proteinExistence type="predicted"/>
<dbReference type="HOGENOM" id="CLU_1364013_0_0_9"/>
<keyword evidence="3" id="KW-1185">Reference proteome</keyword>
<protein>
    <recommendedName>
        <fullName evidence="4">DUF2313 domain-containing protein</fullName>
    </recommendedName>
</protein>
<dbReference type="RefSeq" id="WP_015891227.1">
    <property type="nucleotide sequence ID" value="NC_012491.1"/>
</dbReference>
<reference evidence="2 3" key="1">
    <citation type="submission" date="2005-03" db="EMBL/GenBank/DDBJ databases">
        <title>Brevibacillus brevis strain 47, complete genome.</title>
        <authorList>
            <person name="Hosoyama A."/>
            <person name="Yamada R."/>
            <person name="Hongo Y."/>
            <person name="Terui Y."/>
            <person name="Ankai A."/>
            <person name="Masuyama W."/>
            <person name="Sekiguchi M."/>
            <person name="Takeda T."/>
            <person name="Asano K."/>
            <person name="Ohji S."/>
            <person name="Ichikawa N."/>
            <person name="Narita S."/>
            <person name="Aoki N."/>
            <person name="Miura H."/>
            <person name="Matsushita S."/>
            <person name="Sekigawa T."/>
            <person name="Yamagata H."/>
            <person name="Yoshikawa H."/>
            <person name="Udaka S."/>
            <person name="Tanikawa S."/>
            <person name="Fujita N."/>
        </authorList>
    </citation>
    <scope>NUCLEOTIDE SEQUENCE [LARGE SCALE GENOMIC DNA]</scope>
    <source>
        <strain evidence="3">47 / JCM 6285 / NBRC 100599</strain>
        <strain evidence="2">NBRC 100599</strain>
    </source>
</reference>
<evidence type="ECO:0000313" key="3">
    <source>
        <dbReference type="Proteomes" id="UP000001877"/>
    </source>
</evidence>
<dbReference type="InterPro" id="IPR018755">
    <property type="entry name" value="Phage_Mu_Gp48"/>
</dbReference>
<dbReference type="KEGG" id="bbe:BBR47_53630"/>
<name>C0Z6Z1_BREBN</name>
<dbReference type="KEGG" id="bbe:BBR47_29310"/>